<dbReference type="EMBL" id="JAGUCO010000023">
    <property type="protein sequence ID" value="MBS2100450.1"/>
    <property type="molecule type" value="Genomic_DNA"/>
</dbReference>
<dbReference type="InterPro" id="IPR018530">
    <property type="entry name" value="SiaC"/>
</dbReference>
<dbReference type="RefSeq" id="WP_212218313.1">
    <property type="nucleotide sequence ID" value="NZ_JAGUCO010000023.1"/>
</dbReference>
<dbReference type="Proteomes" id="UP000708576">
    <property type="component" value="Unassembled WGS sequence"/>
</dbReference>
<protein>
    <submittedName>
        <fullName evidence="2">DUF1987 domain-containing protein</fullName>
    </submittedName>
</protein>
<comment type="caution">
    <text evidence="2">The sequence shown here is derived from an EMBL/GenBank/DDBJ whole genome shotgun (WGS) entry which is preliminary data.</text>
</comment>
<evidence type="ECO:0000313" key="3">
    <source>
        <dbReference type="Proteomes" id="UP000708576"/>
    </source>
</evidence>
<sequence>MKNTVLKEPTRTTPFIKLDYNHGLIEFKGKMTPENCSDLFDPIIQWIDEYINEPLERTELNIQLEYFNTRSSVYLLDIFRKFESLLNNNRKIIINWICESDDFDMIEAGEDYQAIINVPINIVEHN</sequence>
<evidence type="ECO:0000259" key="1">
    <source>
        <dbReference type="Pfam" id="PF09345"/>
    </source>
</evidence>
<keyword evidence="3" id="KW-1185">Reference proteome</keyword>
<proteinExistence type="predicted"/>
<reference evidence="2 3" key="1">
    <citation type="journal article" date="2015" name="Int. J. Syst. Evol. Microbiol.">
        <title>Carboxylicivirga linearis sp. nov., isolated from a sea cucumber culture pond.</title>
        <authorList>
            <person name="Wang F.Q."/>
            <person name="Zhou Y.X."/>
            <person name="Lin X.Z."/>
            <person name="Chen G.J."/>
            <person name="Du Z.J."/>
        </authorList>
    </citation>
    <scope>NUCLEOTIDE SEQUENCE [LARGE SCALE GENOMIC DNA]</scope>
    <source>
        <strain evidence="2 3">FB218</strain>
    </source>
</reference>
<dbReference type="Pfam" id="PF09345">
    <property type="entry name" value="SiaC"/>
    <property type="match status" value="1"/>
</dbReference>
<name>A0ABS5JZY8_9BACT</name>
<gene>
    <name evidence="2" type="ORF">KEM10_19345</name>
</gene>
<feature type="domain" description="SiaC family regulatory phosphoprotein" evidence="1">
    <location>
        <begin position="8"/>
        <end position="124"/>
    </location>
</feature>
<organism evidence="2 3">
    <name type="scientific">Carboxylicivirga linearis</name>
    <dbReference type="NCBI Taxonomy" id="1628157"/>
    <lineage>
        <taxon>Bacteria</taxon>
        <taxon>Pseudomonadati</taxon>
        <taxon>Bacteroidota</taxon>
        <taxon>Bacteroidia</taxon>
        <taxon>Marinilabiliales</taxon>
        <taxon>Marinilabiliaceae</taxon>
        <taxon>Carboxylicivirga</taxon>
    </lineage>
</organism>
<accession>A0ABS5JZY8</accession>
<evidence type="ECO:0000313" key="2">
    <source>
        <dbReference type="EMBL" id="MBS2100450.1"/>
    </source>
</evidence>